<dbReference type="PANTHER" id="PTHR31559:SF0">
    <property type="entry name" value="PYRIDOXAL 5'-PHOSPHATE SYNTHASE SUBUNIT SNO1-RELATED"/>
    <property type="match status" value="1"/>
</dbReference>
<dbReference type="GO" id="GO:0004359">
    <property type="term" value="F:glutaminase activity"/>
    <property type="evidence" value="ECO:0007669"/>
    <property type="project" value="UniProtKB-EC"/>
</dbReference>
<dbReference type="Proteomes" id="UP001176517">
    <property type="component" value="Unassembled WGS sequence"/>
</dbReference>
<comment type="caution">
    <text evidence="8">The sequence shown here is derived from an EMBL/GenBank/DDBJ whole genome shotgun (WGS) entry which is preliminary data.</text>
</comment>
<protein>
    <recommendedName>
        <fullName evidence="2">glutaminase</fullName>
        <ecNumber evidence="2">3.5.1.2</ecNumber>
    </recommendedName>
</protein>
<comment type="similarity">
    <text evidence="1">Belongs to the glutaminase PdxT/SNO family.</text>
</comment>
<keyword evidence="3" id="KW-0378">Hydrolase</keyword>
<dbReference type="InterPro" id="IPR029062">
    <property type="entry name" value="Class_I_gatase-like"/>
</dbReference>
<evidence type="ECO:0000256" key="2">
    <source>
        <dbReference type="ARBA" id="ARBA00012918"/>
    </source>
</evidence>
<accession>A0AAN6JYF0</accession>
<evidence type="ECO:0000256" key="5">
    <source>
        <dbReference type="ARBA" id="ARBA00023239"/>
    </source>
</evidence>
<keyword evidence="4" id="KW-0315">Glutamine amidotransferase</keyword>
<evidence type="ECO:0000256" key="7">
    <source>
        <dbReference type="SAM" id="MobiDB-lite"/>
    </source>
</evidence>
<dbReference type="Gene3D" id="3.40.50.880">
    <property type="match status" value="2"/>
</dbReference>
<keyword evidence="5 8" id="KW-0456">Lyase</keyword>
<evidence type="ECO:0000256" key="4">
    <source>
        <dbReference type="ARBA" id="ARBA00022962"/>
    </source>
</evidence>
<proteinExistence type="inferred from homology"/>
<dbReference type="GO" id="GO:0042823">
    <property type="term" value="P:pyridoxal phosphate biosynthetic process"/>
    <property type="evidence" value="ECO:0007669"/>
    <property type="project" value="InterPro"/>
</dbReference>
<dbReference type="InterPro" id="IPR002161">
    <property type="entry name" value="PdxT/SNO"/>
</dbReference>
<dbReference type="GO" id="GO:0016829">
    <property type="term" value="F:lyase activity"/>
    <property type="evidence" value="ECO:0007669"/>
    <property type="project" value="UniProtKB-KW"/>
</dbReference>
<feature type="compositionally biased region" description="Polar residues" evidence="7">
    <location>
        <begin position="280"/>
        <end position="291"/>
    </location>
</feature>
<evidence type="ECO:0000313" key="9">
    <source>
        <dbReference type="Proteomes" id="UP001176517"/>
    </source>
</evidence>
<dbReference type="AlphaFoldDB" id="A0AAN6JYF0"/>
<dbReference type="GO" id="GO:1903600">
    <property type="term" value="C:glutaminase complex"/>
    <property type="evidence" value="ECO:0007669"/>
    <property type="project" value="TreeGrafter"/>
</dbReference>
<evidence type="ECO:0000256" key="1">
    <source>
        <dbReference type="ARBA" id="ARBA00008345"/>
    </source>
</evidence>
<organism evidence="8 9">
    <name type="scientific">Tilletia horrida</name>
    <dbReference type="NCBI Taxonomy" id="155126"/>
    <lineage>
        <taxon>Eukaryota</taxon>
        <taxon>Fungi</taxon>
        <taxon>Dikarya</taxon>
        <taxon>Basidiomycota</taxon>
        <taxon>Ustilaginomycotina</taxon>
        <taxon>Exobasidiomycetes</taxon>
        <taxon>Tilletiales</taxon>
        <taxon>Tilletiaceae</taxon>
        <taxon>Tilletia</taxon>
    </lineage>
</organism>
<evidence type="ECO:0000313" key="8">
    <source>
        <dbReference type="EMBL" id="KAK0552337.1"/>
    </source>
</evidence>
<name>A0AAN6JYF0_9BASI</name>
<comment type="catalytic activity">
    <reaction evidence="6">
        <text>L-glutamine + H2O = L-glutamate + NH4(+)</text>
        <dbReference type="Rhea" id="RHEA:15889"/>
        <dbReference type="ChEBI" id="CHEBI:15377"/>
        <dbReference type="ChEBI" id="CHEBI:28938"/>
        <dbReference type="ChEBI" id="CHEBI:29985"/>
        <dbReference type="ChEBI" id="CHEBI:58359"/>
        <dbReference type="EC" id="3.5.1.2"/>
    </reaction>
</comment>
<dbReference type="InterPro" id="IPR021196">
    <property type="entry name" value="PdxT/SNO_CS"/>
</dbReference>
<evidence type="ECO:0000256" key="6">
    <source>
        <dbReference type="ARBA" id="ARBA00049534"/>
    </source>
</evidence>
<dbReference type="EC" id="3.5.1.2" evidence="2"/>
<dbReference type="GO" id="GO:0005829">
    <property type="term" value="C:cytosol"/>
    <property type="evidence" value="ECO:0007669"/>
    <property type="project" value="TreeGrafter"/>
</dbReference>
<dbReference type="Pfam" id="PF01174">
    <property type="entry name" value="SNO"/>
    <property type="match status" value="2"/>
</dbReference>
<reference evidence="8" key="1">
    <citation type="journal article" date="2023" name="PhytoFront">
        <title>Draft Genome Resources of Seven Strains of Tilletia horrida, Causal Agent of Kernel Smut of Rice.</title>
        <authorList>
            <person name="Khanal S."/>
            <person name="Antony Babu S."/>
            <person name="Zhou X.G."/>
        </authorList>
    </citation>
    <scope>NUCLEOTIDE SEQUENCE</scope>
    <source>
        <strain evidence="8">TX6</strain>
    </source>
</reference>
<dbReference type="GO" id="GO:0008614">
    <property type="term" value="P:pyridoxine metabolic process"/>
    <property type="evidence" value="ECO:0007669"/>
    <property type="project" value="TreeGrafter"/>
</dbReference>
<gene>
    <name evidence="8" type="primary">SNO1</name>
    <name evidence="8" type="ORF">OC846_002938</name>
</gene>
<dbReference type="NCBIfam" id="TIGR03800">
    <property type="entry name" value="PLP_synth_Pdx2"/>
    <property type="match status" value="1"/>
</dbReference>
<keyword evidence="9" id="KW-1185">Reference proteome</keyword>
<evidence type="ECO:0000256" key="3">
    <source>
        <dbReference type="ARBA" id="ARBA00022801"/>
    </source>
</evidence>
<dbReference type="PANTHER" id="PTHR31559">
    <property type="entry name" value="PYRIDOXAL 5'-PHOSPHATE SYNTHASE SUBUNIT SNO"/>
    <property type="match status" value="1"/>
</dbReference>
<dbReference type="SUPFAM" id="SSF52317">
    <property type="entry name" value="Class I glutamine amidotransferase-like"/>
    <property type="match status" value="2"/>
</dbReference>
<dbReference type="PROSITE" id="PS51130">
    <property type="entry name" value="PDXT_SNO_2"/>
    <property type="match status" value="1"/>
</dbReference>
<feature type="region of interest" description="Disordered" evidence="7">
    <location>
        <begin position="279"/>
        <end position="308"/>
    </location>
</feature>
<sequence>MTKTVGVLALQGAFNEHATHISRIASSSSSSLAPLDVRSVLVRTPAELALCDGLIIPGGESTAIALGAQRSGLMDPLKMWVAQGRPTWGTCAGMIMLSNQAIGTKKGGQSLIGGVDIRVGRNGFGSQVDSFESNLDVPAFGPDPYPGVFIRAPVIDALLLVDPEASKDPIPAVNGAALPVPSALSETSPLPTALPTSQSALAASAIQGLPDSKSSALTIVCAEPPASPILAAAQSDANGGKSVLTSRPPIEILATIPFSPVAPSLPNAANPATTAAPLVTSANSESASKPSQPLHAGTTLANPERRPPHDSQIVALRQGNVMLTSFHPELTSDSRFHEYFVRNIIQVK</sequence>
<dbReference type="EMBL" id="JAPDMZ010000064">
    <property type="protein sequence ID" value="KAK0552337.1"/>
    <property type="molecule type" value="Genomic_DNA"/>
</dbReference>
<dbReference type="PROSITE" id="PS01236">
    <property type="entry name" value="PDXT_SNO_1"/>
    <property type="match status" value="1"/>
</dbReference>